<dbReference type="InterPro" id="IPR011990">
    <property type="entry name" value="TPR-like_helical_dom_sf"/>
</dbReference>
<name>C3ZXL3_BRAFL</name>
<dbReference type="EMBL" id="GG666713">
    <property type="protein sequence ID" value="EEN42737.1"/>
    <property type="molecule type" value="Genomic_DNA"/>
</dbReference>
<protein>
    <submittedName>
        <fullName evidence="3">Uncharacterized protein</fullName>
    </submittedName>
</protein>
<evidence type="ECO:0000256" key="1">
    <source>
        <dbReference type="PROSITE-ProRule" id="PRU00339"/>
    </source>
</evidence>
<proteinExistence type="predicted"/>
<evidence type="ECO:0000313" key="3">
    <source>
        <dbReference type="EMBL" id="EEN42737.1"/>
    </source>
</evidence>
<dbReference type="Pfam" id="PF14559">
    <property type="entry name" value="TPR_19"/>
    <property type="match status" value="1"/>
</dbReference>
<feature type="compositionally biased region" description="Basic and acidic residues" evidence="2">
    <location>
        <begin position="1"/>
        <end position="19"/>
    </location>
</feature>
<feature type="repeat" description="TPR" evidence="1">
    <location>
        <begin position="296"/>
        <end position="329"/>
    </location>
</feature>
<dbReference type="Gene3D" id="1.25.40.10">
    <property type="entry name" value="Tetratricopeptide repeat domain"/>
    <property type="match status" value="1"/>
</dbReference>
<reference evidence="3" key="1">
    <citation type="journal article" date="2008" name="Nature">
        <title>The amphioxus genome and the evolution of the chordate karyotype.</title>
        <authorList>
            <consortium name="US DOE Joint Genome Institute (JGI-PGF)"/>
            <person name="Putnam N.H."/>
            <person name="Butts T."/>
            <person name="Ferrier D.E.K."/>
            <person name="Furlong R.F."/>
            <person name="Hellsten U."/>
            <person name="Kawashima T."/>
            <person name="Robinson-Rechavi M."/>
            <person name="Shoguchi E."/>
            <person name="Terry A."/>
            <person name="Yu J.-K."/>
            <person name="Benito-Gutierrez E.L."/>
            <person name="Dubchak I."/>
            <person name="Garcia-Fernandez J."/>
            <person name="Gibson-Brown J.J."/>
            <person name="Grigoriev I.V."/>
            <person name="Horton A.C."/>
            <person name="de Jong P.J."/>
            <person name="Jurka J."/>
            <person name="Kapitonov V.V."/>
            <person name="Kohara Y."/>
            <person name="Kuroki Y."/>
            <person name="Lindquist E."/>
            <person name="Lucas S."/>
            <person name="Osoegawa K."/>
            <person name="Pennacchio L.A."/>
            <person name="Salamov A.A."/>
            <person name="Satou Y."/>
            <person name="Sauka-Spengler T."/>
            <person name="Schmutz J."/>
            <person name="Shin-I T."/>
            <person name="Toyoda A."/>
            <person name="Bronner-Fraser M."/>
            <person name="Fujiyama A."/>
            <person name="Holland L.Z."/>
            <person name="Holland P.W.H."/>
            <person name="Satoh N."/>
            <person name="Rokhsar D.S."/>
        </authorList>
    </citation>
    <scope>NUCLEOTIDE SEQUENCE [LARGE SCALE GENOMIC DNA]</scope>
    <source>
        <strain evidence="3">S238N-H82</strain>
        <tissue evidence="3">Testes</tissue>
    </source>
</reference>
<organism>
    <name type="scientific">Branchiostoma floridae</name>
    <name type="common">Florida lancelet</name>
    <name type="synonym">Amphioxus</name>
    <dbReference type="NCBI Taxonomy" id="7739"/>
    <lineage>
        <taxon>Eukaryota</taxon>
        <taxon>Metazoa</taxon>
        <taxon>Chordata</taxon>
        <taxon>Cephalochordata</taxon>
        <taxon>Leptocardii</taxon>
        <taxon>Amphioxiformes</taxon>
        <taxon>Branchiostomatidae</taxon>
        <taxon>Branchiostoma</taxon>
    </lineage>
</organism>
<dbReference type="InParanoid" id="C3ZXL3"/>
<dbReference type="AlphaFoldDB" id="C3ZXL3"/>
<sequence length="348" mass="39399">MNTQHHRGDDSDVGQHSHDQTSGSDPEELPLAGGWRRSAATRHKLSGEPNCDFDIRYANNLTKTEFQETYQGKEPLLLKFSGGAEEWTDTETWTRAGLVGKYGDHMAVYGYSDTINSHGGEAEEMIAIKDYVHVHMDKVNASSLGTTYLADDKLLKYGELQDKIYPPEYLHVVNVGETIAVAFRDNHLTPVPCEIQFMEAIRKLESEEDIRRGTDALRVNNLHYYGNPFPDFAVGMLYLRDGNYQAALENFRAALAVDRFNIRVHLGISDALCMQGRIAEAETCLVEAMDIHRSSVHLYEQFGKLKQFQGDLVTARKAYEAALRLRPDNKDLQRKVLALQKDLFENLE</sequence>
<evidence type="ECO:0000256" key="2">
    <source>
        <dbReference type="SAM" id="MobiDB-lite"/>
    </source>
</evidence>
<dbReference type="Pfam" id="PF13181">
    <property type="entry name" value="TPR_8"/>
    <property type="match status" value="1"/>
</dbReference>
<dbReference type="Gene3D" id="2.60.120.650">
    <property type="entry name" value="Cupin"/>
    <property type="match status" value="1"/>
</dbReference>
<accession>C3ZXL3</accession>
<gene>
    <name evidence="3" type="ORF">BRAFLDRAFT_121708</name>
</gene>
<dbReference type="PROSITE" id="PS50005">
    <property type="entry name" value="TPR"/>
    <property type="match status" value="2"/>
</dbReference>
<feature type="region of interest" description="Disordered" evidence="2">
    <location>
        <begin position="1"/>
        <end position="32"/>
    </location>
</feature>
<feature type="repeat" description="TPR" evidence="1">
    <location>
        <begin position="228"/>
        <end position="261"/>
    </location>
</feature>
<dbReference type="SUPFAM" id="SSF48452">
    <property type="entry name" value="TPR-like"/>
    <property type="match status" value="1"/>
</dbReference>
<dbReference type="SMART" id="SM00028">
    <property type="entry name" value="TPR"/>
    <property type="match status" value="3"/>
</dbReference>
<keyword evidence="1" id="KW-0802">TPR repeat</keyword>
<dbReference type="InterPro" id="IPR019734">
    <property type="entry name" value="TPR_rpt"/>
</dbReference>